<gene>
    <name evidence="1" type="ORF">HW115_18275</name>
</gene>
<keyword evidence="1" id="KW-0067">ATP-binding</keyword>
<dbReference type="RefSeq" id="WP_178934814.1">
    <property type="nucleotide sequence ID" value="NZ_JACBAZ010000016.1"/>
</dbReference>
<sequence>MEHAIFKLKAARIKVDHTKISVIDPEVALLLVAEFSRYRKHSPNLSLLGQFGKKMNDDVVNVLAGVGYLNRFYPGFATAEGGKVRAGSRIYIGHRSGKKVTAKDVHILVNEFEEFYNMDHLSRVANKRLRSSLIELMDNAVSHAYERTGHQRWVEGIKWWMMGYKDLESGETYFALMDQGIGMPATLKGRFMDKGILIPRNEEELVVTAFRQSMSRTGKKNRGLGLPRLREFAEASDNGELFVQTHHVRCWFNRSRGIRSERSDIRLAGTLIVWKATVSLK</sequence>
<dbReference type="SUPFAM" id="SSF55874">
    <property type="entry name" value="ATPase domain of HSP90 chaperone/DNA topoisomerase II/histidine kinase"/>
    <property type="match status" value="1"/>
</dbReference>
<dbReference type="Gene3D" id="3.30.565.10">
    <property type="entry name" value="Histidine kinase-like ATPase, C-terminal domain"/>
    <property type="match status" value="1"/>
</dbReference>
<organism evidence="1 2">
    <name type="scientific">Oceaniferula marina</name>
    <dbReference type="NCBI Taxonomy" id="2748318"/>
    <lineage>
        <taxon>Bacteria</taxon>
        <taxon>Pseudomonadati</taxon>
        <taxon>Verrucomicrobiota</taxon>
        <taxon>Verrucomicrobiia</taxon>
        <taxon>Verrucomicrobiales</taxon>
        <taxon>Verrucomicrobiaceae</taxon>
        <taxon>Oceaniferula</taxon>
    </lineage>
</organism>
<evidence type="ECO:0000313" key="1">
    <source>
        <dbReference type="EMBL" id="NWK57571.1"/>
    </source>
</evidence>
<accession>A0A851GNY4</accession>
<comment type="caution">
    <text evidence="1">The sequence shown here is derived from an EMBL/GenBank/DDBJ whole genome shotgun (WGS) entry which is preliminary data.</text>
</comment>
<proteinExistence type="predicted"/>
<dbReference type="GO" id="GO:0005524">
    <property type="term" value="F:ATP binding"/>
    <property type="evidence" value="ECO:0007669"/>
    <property type="project" value="UniProtKB-KW"/>
</dbReference>
<dbReference type="AlphaFoldDB" id="A0A851GNY4"/>
<keyword evidence="1" id="KW-0547">Nucleotide-binding</keyword>
<dbReference type="InterPro" id="IPR036890">
    <property type="entry name" value="HATPase_C_sf"/>
</dbReference>
<reference evidence="1 2" key="1">
    <citation type="submission" date="2020-07" db="EMBL/GenBank/DDBJ databases">
        <title>Roseicoccus Jingziensis gen. nov., sp. nov., isolated from coastal seawater.</title>
        <authorList>
            <person name="Feng X."/>
        </authorList>
    </citation>
    <scope>NUCLEOTIDE SEQUENCE [LARGE SCALE GENOMIC DNA]</scope>
    <source>
        <strain evidence="1 2">N1E253</strain>
    </source>
</reference>
<name>A0A851GNY4_9BACT</name>
<protein>
    <submittedName>
        <fullName evidence="1">ATP-binding protein</fullName>
    </submittedName>
</protein>
<dbReference type="EMBL" id="JACBAZ010000016">
    <property type="protein sequence ID" value="NWK57571.1"/>
    <property type="molecule type" value="Genomic_DNA"/>
</dbReference>
<dbReference type="Proteomes" id="UP000557872">
    <property type="component" value="Unassembled WGS sequence"/>
</dbReference>
<evidence type="ECO:0000313" key="2">
    <source>
        <dbReference type="Proteomes" id="UP000557872"/>
    </source>
</evidence>
<keyword evidence="2" id="KW-1185">Reference proteome</keyword>